<proteinExistence type="predicted"/>
<dbReference type="VEuPathDB" id="FungiDB:NECHADRAFT_81286"/>
<dbReference type="Pfam" id="PF14087">
    <property type="entry name" value="DUF4267"/>
    <property type="match status" value="1"/>
</dbReference>
<evidence type="ECO:0000313" key="1">
    <source>
        <dbReference type="EMBL" id="EEU36489.1"/>
    </source>
</evidence>
<accession>C7ZHS7</accession>
<reference evidence="1 2" key="1">
    <citation type="journal article" date="2009" name="PLoS Genet.">
        <title>The genome of Nectria haematococca: contribution of supernumerary chromosomes to gene expansion.</title>
        <authorList>
            <person name="Coleman J.J."/>
            <person name="Rounsley S.D."/>
            <person name="Rodriguez-Carres M."/>
            <person name="Kuo A."/>
            <person name="Wasmann C.C."/>
            <person name="Grimwood J."/>
            <person name="Schmutz J."/>
            <person name="Taga M."/>
            <person name="White G.J."/>
            <person name="Zhou S."/>
            <person name="Schwartz D.C."/>
            <person name="Freitag M."/>
            <person name="Ma L.J."/>
            <person name="Danchin E.G."/>
            <person name="Henrissat B."/>
            <person name="Coutinho P.M."/>
            <person name="Nelson D.R."/>
            <person name="Straney D."/>
            <person name="Napoli C.A."/>
            <person name="Barker B.M."/>
            <person name="Gribskov M."/>
            <person name="Rep M."/>
            <person name="Kroken S."/>
            <person name="Molnar I."/>
            <person name="Rensing C."/>
            <person name="Kennell J.C."/>
            <person name="Zamora J."/>
            <person name="Farman M.L."/>
            <person name="Selker E.U."/>
            <person name="Salamov A."/>
            <person name="Shapiro H."/>
            <person name="Pangilinan J."/>
            <person name="Lindquist E."/>
            <person name="Lamers C."/>
            <person name="Grigoriev I.V."/>
            <person name="Geiser D.M."/>
            <person name="Covert S.F."/>
            <person name="Temporini E."/>
            <person name="Vanetten H.D."/>
        </authorList>
    </citation>
    <scope>NUCLEOTIDE SEQUENCE [LARGE SCALE GENOMIC DNA]</scope>
    <source>
        <strain evidence="2">ATCC MYA-4622 / CBS 123669 / FGSC 9596 / NRRL 45880 / 77-13-4</strain>
    </source>
</reference>
<sequence>MTTFSSIPPYILGGACVSRGLMALYSPRKEYGHVGLPLESPAVPQSNPDHGGVSPLMYFKGLREISYGLTLMVLQRQGNEDAVTTFAAILSVVRIGDGLIVWLKGGEELRWRAMGHWITGVGFVGHILLCKGPLPRPPKG</sequence>
<dbReference type="OrthoDB" id="5070419at2759"/>
<dbReference type="GeneID" id="9669232"/>
<dbReference type="OMA" id="MYIKGIR"/>
<evidence type="ECO:0000313" key="2">
    <source>
        <dbReference type="Proteomes" id="UP000005206"/>
    </source>
</evidence>
<dbReference type="Proteomes" id="UP000005206">
    <property type="component" value="Chromosome 6"/>
</dbReference>
<dbReference type="KEGG" id="nhe:NECHADRAFT_81286"/>
<dbReference type="eggNOG" id="ENOG502STIN">
    <property type="taxonomic scope" value="Eukaryota"/>
</dbReference>
<dbReference type="EMBL" id="GG698928">
    <property type="protein sequence ID" value="EEU36489.1"/>
    <property type="molecule type" value="Genomic_DNA"/>
</dbReference>
<dbReference type="HOGENOM" id="CLU_158122_0_0_1"/>
<dbReference type="AlphaFoldDB" id="C7ZHS7"/>
<name>C7ZHS7_FUSV7</name>
<dbReference type="RefSeq" id="XP_003042202.1">
    <property type="nucleotide sequence ID" value="XM_003042156.1"/>
</dbReference>
<gene>
    <name evidence="1" type="ORF">NECHADRAFT_81286</name>
</gene>
<dbReference type="STRING" id="660122.C7ZHS7"/>
<organism evidence="1 2">
    <name type="scientific">Fusarium vanettenii (strain ATCC MYA-4622 / CBS 123669 / FGSC 9596 / NRRL 45880 / 77-13-4)</name>
    <name type="common">Fusarium solani subsp. pisi</name>
    <dbReference type="NCBI Taxonomy" id="660122"/>
    <lineage>
        <taxon>Eukaryota</taxon>
        <taxon>Fungi</taxon>
        <taxon>Dikarya</taxon>
        <taxon>Ascomycota</taxon>
        <taxon>Pezizomycotina</taxon>
        <taxon>Sordariomycetes</taxon>
        <taxon>Hypocreomycetidae</taxon>
        <taxon>Hypocreales</taxon>
        <taxon>Nectriaceae</taxon>
        <taxon>Fusarium</taxon>
        <taxon>Fusarium solani species complex</taxon>
        <taxon>Fusarium vanettenii</taxon>
    </lineage>
</organism>
<dbReference type="InParanoid" id="C7ZHS7"/>
<dbReference type="InterPro" id="IPR025363">
    <property type="entry name" value="DUF4267"/>
</dbReference>
<keyword evidence="2" id="KW-1185">Reference proteome</keyword>
<protein>
    <submittedName>
        <fullName evidence="1">Uncharacterized protein</fullName>
    </submittedName>
</protein>